<keyword evidence="7 9" id="KW-0173">Coenzyme A biosynthesis</keyword>
<evidence type="ECO:0000256" key="7">
    <source>
        <dbReference type="ARBA" id="ARBA00022993"/>
    </source>
</evidence>
<dbReference type="CDD" id="cd02163">
    <property type="entry name" value="PPAT"/>
    <property type="match status" value="1"/>
</dbReference>
<evidence type="ECO:0000259" key="10">
    <source>
        <dbReference type="Pfam" id="PF01467"/>
    </source>
</evidence>
<name>A0A1M7ETR7_9FIRM</name>
<feature type="binding site" evidence="9">
    <location>
        <position position="87"/>
    </location>
    <ligand>
        <name>substrate</name>
    </ligand>
</feature>
<dbReference type="InterPro" id="IPR004821">
    <property type="entry name" value="Cyt_trans-like"/>
</dbReference>
<dbReference type="UniPathway" id="UPA00241">
    <property type="reaction ID" value="UER00355"/>
</dbReference>
<dbReference type="EMBL" id="FRCP01000005">
    <property type="protein sequence ID" value="SHL95110.1"/>
    <property type="molecule type" value="Genomic_DNA"/>
</dbReference>
<evidence type="ECO:0000256" key="1">
    <source>
        <dbReference type="ARBA" id="ARBA00022490"/>
    </source>
</evidence>
<feature type="binding site" evidence="9">
    <location>
        <position position="73"/>
    </location>
    <ligand>
        <name>substrate</name>
    </ligand>
</feature>
<dbReference type="EC" id="2.7.7.3" evidence="9"/>
<evidence type="ECO:0000256" key="8">
    <source>
        <dbReference type="ARBA" id="ARBA00029346"/>
    </source>
</evidence>
<feature type="binding site" evidence="9">
    <location>
        <position position="17"/>
    </location>
    <ligand>
        <name>ATP</name>
        <dbReference type="ChEBI" id="CHEBI:30616"/>
    </ligand>
</feature>
<feature type="binding site" evidence="9">
    <location>
        <position position="98"/>
    </location>
    <ligand>
        <name>ATP</name>
        <dbReference type="ChEBI" id="CHEBI:30616"/>
    </ligand>
</feature>
<dbReference type="SUPFAM" id="SSF52374">
    <property type="entry name" value="Nucleotidylyl transferase"/>
    <property type="match status" value="1"/>
</dbReference>
<feature type="domain" description="Cytidyltransferase-like" evidence="10">
    <location>
        <begin position="5"/>
        <end position="133"/>
    </location>
</feature>
<comment type="subcellular location">
    <subcellularLocation>
        <location evidence="9">Cytoplasm</location>
    </subcellularLocation>
</comment>
<dbReference type="STRING" id="1120996.SAMN02746066_00185"/>
<keyword evidence="6 9" id="KW-0460">Magnesium</keyword>
<feature type="binding site" evidence="9">
    <location>
        <position position="41"/>
    </location>
    <ligand>
        <name>substrate</name>
    </ligand>
</feature>
<keyword evidence="5 9" id="KW-0067">ATP-binding</keyword>
<evidence type="ECO:0000256" key="4">
    <source>
        <dbReference type="ARBA" id="ARBA00022741"/>
    </source>
</evidence>
<dbReference type="GO" id="GO:0015937">
    <property type="term" value="P:coenzyme A biosynthetic process"/>
    <property type="evidence" value="ECO:0007669"/>
    <property type="project" value="UniProtKB-UniRule"/>
</dbReference>
<keyword evidence="2 9" id="KW-0808">Transferase</keyword>
<dbReference type="AlphaFoldDB" id="A0A1M7ETR7"/>
<feature type="binding site" evidence="9">
    <location>
        <begin position="123"/>
        <end position="129"/>
    </location>
    <ligand>
        <name>ATP</name>
        <dbReference type="ChEBI" id="CHEBI:30616"/>
    </ligand>
</feature>
<evidence type="ECO:0000313" key="12">
    <source>
        <dbReference type="Proteomes" id="UP000184038"/>
    </source>
</evidence>
<comment type="similarity">
    <text evidence="9">Belongs to the bacterial CoaD family.</text>
</comment>
<dbReference type="Gene3D" id="3.40.50.620">
    <property type="entry name" value="HUPs"/>
    <property type="match status" value="1"/>
</dbReference>
<evidence type="ECO:0000256" key="2">
    <source>
        <dbReference type="ARBA" id="ARBA00022679"/>
    </source>
</evidence>
<evidence type="ECO:0000256" key="9">
    <source>
        <dbReference type="HAMAP-Rule" id="MF_00151"/>
    </source>
</evidence>
<gene>
    <name evidence="9" type="primary">coaD</name>
    <name evidence="11" type="ORF">SAMN02746066_00185</name>
</gene>
<dbReference type="InterPro" id="IPR001980">
    <property type="entry name" value="PPAT"/>
</dbReference>
<keyword evidence="3 9" id="KW-0548">Nucleotidyltransferase</keyword>
<dbReference type="Pfam" id="PF01467">
    <property type="entry name" value="CTP_transf_like"/>
    <property type="match status" value="1"/>
</dbReference>
<keyword evidence="12" id="KW-1185">Reference proteome</keyword>
<dbReference type="GO" id="GO:0005524">
    <property type="term" value="F:ATP binding"/>
    <property type="evidence" value="ECO:0007669"/>
    <property type="project" value="UniProtKB-KW"/>
</dbReference>
<keyword evidence="4 9" id="KW-0547">Nucleotide-binding</keyword>
<dbReference type="PANTHER" id="PTHR21342:SF1">
    <property type="entry name" value="PHOSPHOPANTETHEINE ADENYLYLTRANSFERASE"/>
    <property type="match status" value="1"/>
</dbReference>
<reference evidence="11 12" key="1">
    <citation type="submission" date="2016-11" db="EMBL/GenBank/DDBJ databases">
        <authorList>
            <person name="Jaros S."/>
            <person name="Januszkiewicz K."/>
            <person name="Wedrychowicz H."/>
        </authorList>
    </citation>
    <scope>NUCLEOTIDE SEQUENCE [LARGE SCALE GENOMIC DNA]</scope>
    <source>
        <strain evidence="11 12">DSM 15930</strain>
    </source>
</reference>
<dbReference type="Proteomes" id="UP000184038">
    <property type="component" value="Unassembled WGS sequence"/>
</dbReference>
<comment type="catalytic activity">
    <reaction evidence="8 9">
        <text>(R)-4'-phosphopantetheine + ATP + H(+) = 3'-dephospho-CoA + diphosphate</text>
        <dbReference type="Rhea" id="RHEA:19801"/>
        <dbReference type="ChEBI" id="CHEBI:15378"/>
        <dbReference type="ChEBI" id="CHEBI:30616"/>
        <dbReference type="ChEBI" id="CHEBI:33019"/>
        <dbReference type="ChEBI" id="CHEBI:57328"/>
        <dbReference type="ChEBI" id="CHEBI:61723"/>
        <dbReference type="EC" id="2.7.7.3"/>
    </reaction>
</comment>
<proteinExistence type="inferred from homology"/>
<comment type="pathway">
    <text evidence="9">Cofactor biosynthesis; coenzyme A biosynthesis; CoA from (R)-pantothenate: step 4/5.</text>
</comment>
<dbReference type="PANTHER" id="PTHR21342">
    <property type="entry name" value="PHOSPHOPANTETHEINE ADENYLYLTRANSFERASE"/>
    <property type="match status" value="1"/>
</dbReference>
<dbReference type="RefSeq" id="WP_073281807.1">
    <property type="nucleotide sequence ID" value="NZ_FRCP01000005.1"/>
</dbReference>
<dbReference type="HAMAP" id="MF_00151">
    <property type="entry name" value="PPAT_bact"/>
    <property type="match status" value="1"/>
</dbReference>
<dbReference type="NCBIfam" id="TIGR01510">
    <property type="entry name" value="coaD_prev_kdtB"/>
    <property type="match status" value="1"/>
</dbReference>
<dbReference type="GO" id="GO:0004595">
    <property type="term" value="F:pantetheine-phosphate adenylyltransferase activity"/>
    <property type="evidence" value="ECO:0007669"/>
    <property type="project" value="UniProtKB-UniRule"/>
</dbReference>
<feature type="binding site" evidence="9">
    <location>
        <begin position="9"/>
        <end position="10"/>
    </location>
    <ligand>
        <name>ATP</name>
        <dbReference type="ChEBI" id="CHEBI:30616"/>
    </ligand>
</feature>
<accession>A0A1M7ETR7</accession>
<feature type="binding site" evidence="9">
    <location>
        <position position="9"/>
    </location>
    <ligand>
        <name>substrate</name>
    </ligand>
</feature>
<comment type="function">
    <text evidence="9">Reversibly transfers an adenylyl group from ATP to 4'-phosphopantetheine, yielding dephospho-CoA (dPCoA) and pyrophosphate.</text>
</comment>
<dbReference type="InterPro" id="IPR014729">
    <property type="entry name" value="Rossmann-like_a/b/a_fold"/>
</dbReference>
<comment type="subunit">
    <text evidence="9">Homohexamer.</text>
</comment>
<dbReference type="PRINTS" id="PR01020">
    <property type="entry name" value="LPSBIOSNTHSS"/>
</dbReference>
<evidence type="ECO:0000256" key="3">
    <source>
        <dbReference type="ARBA" id="ARBA00022695"/>
    </source>
</evidence>
<feature type="binding site" evidence="9">
    <location>
        <begin position="88"/>
        <end position="90"/>
    </location>
    <ligand>
        <name>ATP</name>
        <dbReference type="ChEBI" id="CHEBI:30616"/>
    </ligand>
</feature>
<evidence type="ECO:0000256" key="5">
    <source>
        <dbReference type="ARBA" id="ARBA00022840"/>
    </source>
</evidence>
<dbReference type="GO" id="GO:0005737">
    <property type="term" value="C:cytoplasm"/>
    <property type="evidence" value="ECO:0007669"/>
    <property type="project" value="UniProtKB-SubCell"/>
</dbReference>
<keyword evidence="1 9" id="KW-0963">Cytoplasm</keyword>
<evidence type="ECO:0000313" key="11">
    <source>
        <dbReference type="EMBL" id="SHL95110.1"/>
    </source>
</evidence>
<organism evidence="11 12">
    <name type="scientific">Anaerosporobacter mobilis DSM 15930</name>
    <dbReference type="NCBI Taxonomy" id="1120996"/>
    <lineage>
        <taxon>Bacteria</taxon>
        <taxon>Bacillati</taxon>
        <taxon>Bacillota</taxon>
        <taxon>Clostridia</taxon>
        <taxon>Lachnospirales</taxon>
        <taxon>Lachnospiraceae</taxon>
        <taxon>Anaerosporobacter</taxon>
    </lineage>
</organism>
<feature type="site" description="Transition state stabilizer" evidence="9">
    <location>
        <position position="17"/>
    </location>
</feature>
<sequence length="165" mass="18473">MRIGVYPGSFDPVTLGHLDVIYRSSKLVDKLIIGVLNNSAKSPLFSVEERVTMLEEATKDLENVVVESFDGLLVDFADLKNANVIIRGLRAITDFEYELQIAQTNHKINPKVDTLFLTTSVEYSYVSSSVVREVGLYGGDITHFVPANVVDRVYKKCKEMEKTNP</sequence>
<dbReference type="NCBIfam" id="TIGR00125">
    <property type="entry name" value="cyt_tran_rel"/>
    <property type="match status" value="1"/>
</dbReference>
<protein>
    <recommendedName>
        <fullName evidence="9">Phosphopantetheine adenylyltransferase</fullName>
        <ecNumber evidence="9">2.7.7.3</ecNumber>
    </recommendedName>
    <alternativeName>
        <fullName evidence="9">Dephospho-CoA pyrophosphorylase</fullName>
    </alternativeName>
    <alternativeName>
        <fullName evidence="9">Pantetheine-phosphate adenylyltransferase</fullName>
        <shortName evidence="9">PPAT</shortName>
    </alternativeName>
</protein>
<comment type="cofactor">
    <cofactor evidence="9">
        <name>Mg(2+)</name>
        <dbReference type="ChEBI" id="CHEBI:18420"/>
    </cofactor>
</comment>
<evidence type="ECO:0000256" key="6">
    <source>
        <dbReference type="ARBA" id="ARBA00022842"/>
    </source>
</evidence>
<dbReference type="OrthoDB" id="9806661at2"/>